<comment type="catalytic activity">
    <reaction evidence="1 8">
        <text>[(1-&gt;4)-alpha-D-glucosyl](n) + ADP-alpha-D-glucose = [(1-&gt;4)-alpha-D-glucosyl](n+1) + ADP + H(+)</text>
        <dbReference type="Rhea" id="RHEA:18189"/>
        <dbReference type="Rhea" id="RHEA-COMP:9584"/>
        <dbReference type="Rhea" id="RHEA-COMP:9587"/>
        <dbReference type="ChEBI" id="CHEBI:15378"/>
        <dbReference type="ChEBI" id="CHEBI:15444"/>
        <dbReference type="ChEBI" id="CHEBI:57498"/>
        <dbReference type="ChEBI" id="CHEBI:456216"/>
        <dbReference type="EC" id="2.4.1.21"/>
    </reaction>
</comment>
<evidence type="ECO:0000313" key="11">
    <source>
        <dbReference type="EMBL" id="NHN85352.1"/>
    </source>
</evidence>
<keyword evidence="12" id="KW-1185">Reference proteome</keyword>
<evidence type="ECO:0000259" key="10">
    <source>
        <dbReference type="Pfam" id="PF08323"/>
    </source>
</evidence>
<dbReference type="EMBL" id="WOTB01000015">
    <property type="protein sequence ID" value="NHN85352.1"/>
    <property type="molecule type" value="Genomic_DNA"/>
</dbReference>
<dbReference type="PANTHER" id="PTHR45825:SF11">
    <property type="entry name" value="ALPHA AMYLASE DOMAIN-CONTAINING PROTEIN"/>
    <property type="match status" value="1"/>
</dbReference>
<evidence type="ECO:0000256" key="7">
    <source>
        <dbReference type="ARBA" id="ARBA00023056"/>
    </source>
</evidence>
<name>A0ABX0JQ07_9PROT</name>
<organism evidence="11 12">
    <name type="scientific">Acetobacter musti</name>
    <dbReference type="NCBI Taxonomy" id="864732"/>
    <lineage>
        <taxon>Bacteria</taxon>
        <taxon>Pseudomonadati</taxon>
        <taxon>Pseudomonadota</taxon>
        <taxon>Alphaproteobacteria</taxon>
        <taxon>Acetobacterales</taxon>
        <taxon>Acetobacteraceae</taxon>
        <taxon>Acetobacter</taxon>
    </lineage>
</organism>
<keyword evidence="5 8" id="KW-0328">Glycosyltransferase</keyword>
<evidence type="ECO:0000256" key="8">
    <source>
        <dbReference type="HAMAP-Rule" id="MF_00484"/>
    </source>
</evidence>
<dbReference type="RefSeq" id="WP_173583743.1">
    <property type="nucleotide sequence ID" value="NZ_WOTB01000015.1"/>
</dbReference>
<feature type="domain" description="Starch synthase catalytic" evidence="10">
    <location>
        <begin position="13"/>
        <end position="256"/>
    </location>
</feature>
<evidence type="ECO:0000256" key="1">
    <source>
        <dbReference type="ARBA" id="ARBA00001478"/>
    </source>
</evidence>
<dbReference type="SUPFAM" id="SSF53756">
    <property type="entry name" value="UDP-Glycosyltransferase/glycogen phosphorylase"/>
    <property type="match status" value="1"/>
</dbReference>
<feature type="domain" description="Glycosyl transferase family 1" evidence="9">
    <location>
        <begin position="310"/>
        <end position="458"/>
    </location>
</feature>
<dbReference type="Pfam" id="PF00534">
    <property type="entry name" value="Glycos_transf_1"/>
    <property type="match status" value="1"/>
</dbReference>
<protein>
    <recommendedName>
        <fullName evidence="8">Glycogen synthase</fullName>
        <ecNumber evidence="8">2.4.1.21</ecNumber>
    </recommendedName>
    <alternativeName>
        <fullName evidence="8">Starch [bacterial glycogen] synthase</fullName>
    </alternativeName>
</protein>
<dbReference type="Pfam" id="PF08323">
    <property type="entry name" value="Glyco_transf_5"/>
    <property type="match status" value="1"/>
</dbReference>
<evidence type="ECO:0000256" key="3">
    <source>
        <dbReference type="ARBA" id="ARBA00004964"/>
    </source>
</evidence>
<dbReference type="Gene3D" id="3.40.50.2000">
    <property type="entry name" value="Glycogen Phosphorylase B"/>
    <property type="match status" value="2"/>
</dbReference>
<evidence type="ECO:0000313" key="12">
    <source>
        <dbReference type="Proteomes" id="UP000635278"/>
    </source>
</evidence>
<keyword evidence="7 8" id="KW-0320">Glycogen biosynthesis</keyword>
<dbReference type="GO" id="GO:0009011">
    <property type="term" value="F:alpha-1,4-glucan glucosyltransferase (ADP-glucose donor) activity"/>
    <property type="evidence" value="ECO:0007669"/>
    <property type="project" value="UniProtKB-EC"/>
</dbReference>
<proteinExistence type="inferred from homology"/>
<dbReference type="InterPro" id="IPR001296">
    <property type="entry name" value="Glyco_trans_1"/>
</dbReference>
<dbReference type="InterPro" id="IPR011835">
    <property type="entry name" value="GS/SS"/>
</dbReference>
<dbReference type="NCBIfam" id="TIGR02095">
    <property type="entry name" value="glgA"/>
    <property type="match status" value="1"/>
</dbReference>
<evidence type="ECO:0000256" key="5">
    <source>
        <dbReference type="ARBA" id="ARBA00022676"/>
    </source>
</evidence>
<evidence type="ECO:0000256" key="2">
    <source>
        <dbReference type="ARBA" id="ARBA00002764"/>
    </source>
</evidence>
<dbReference type="NCBIfam" id="NF001899">
    <property type="entry name" value="PRK00654.1-2"/>
    <property type="match status" value="1"/>
</dbReference>
<evidence type="ECO:0000256" key="4">
    <source>
        <dbReference type="ARBA" id="ARBA00010281"/>
    </source>
</evidence>
<reference evidence="11 12" key="1">
    <citation type="journal article" date="2020" name="Int. J. Syst. Evol. Microbiol.">
        <title>Novel acetic acid bacteria from cider fermentations: Acetobacter conturbans sp. nov. and Acetobacter fallax sp. nov.</title>
        <authorList>
            <person name="Sombolestani A.S."/>
            <person name="Cleenwerck I."/>
            <person name="Cnockaert M."/>
            <person name="Borremans W."/>
            <person name="Wieme A.D."/>
            <person name="De Vuyst L."/>
            <person name="Vandamme P."/>
        </authorList>
    </citation>
    <scope>NUCLEOTIDE SEQUENCE [LARGE SCALE GENOMIC DNA]</scope>
    <source>
        <strain evidence="11 12">LMG 30640</strain>
    </source>
</reference>
<evidence type="ECO:0000256" key="6">
    <source>
        <dbReference type="ARBA" id="ARBA00022679"/>
    </source>
</evidence>
<gene>
    <name evidence="8 11" type="primary">glgA</name>
    <name evidence="11" type="ORF">GOB93_11975</name>
</gene>
<keyword evidence="6 8" id="KW-0808">Transferase</keyword>
<dbReference type="PANTHER" id="PTHR45825">
    <property type="entry name" value="GRANULE-BOUND STARCH SYNTHASE 1, CHLOROPLASTIC/AMYLOPLASTIC"/>
    <property type="match status" value="1"/>
</dbReference>
<accession>A0ABX0JQ07</accession>
<dbReference type="EC" id="2.4.1.21" evidence="8"/>
<dbReference type="InterPro" id="IPR013534">
    <property type="entry name" value="Starch_synth_cat_dom"/>
</dbReference>
<dbReference type="Proteomes" id="UP000635278">
    <property type="component" value="Unassembled WGS sequence"/>
</dbReference>
<dbReference type="CDD" id="cd03791">
    <property type="entry name" value="GT5_Glycogen_synthase_DULL1-like"/>
    <property type="match status" value="1"/>
</dbReference>
<sequence>MVHAASILSRPIRVLSVASEMFPFVKTGGLGDVVASLPEALSNYGIEVRTLLPGYPAVLSAMNETARRIPFLPEILGHQAAIWSCTAGENELLILDIPELYDRSGNPYLGPDGSDWADNGIRFAGLARAAAFIGQGFIEGYHPDIIQAHDWQAGLTAAYIHYDGESVCRTHGMSGRPKVVQTIHNLAFHGSFPAEHRSLFGLPDAAMSIDGCEFYGNISFLKAGLFFCDWITTVSPTYAHEIQGAEWGMGLDGLLRSRADCVSGILNGIDTSIWNPARDPVVRFPYMTGDVISRLSNKLNFQSEFGLPQDRNAFLVGVVSRLTRQKGIDLLPEIMDRLLRFNTQIVVVGEGDRAIHRILSGLQRKFPRRFACHLGYSEELGHRMQASVDALLIPSRFEPCGLTQLCALRYGAVPVASRVGGLADTIVDANEAAVSRGVATGFLFSPVDPASLVAATERARALFREDREAWMALQRNGAMTDVSWRGKAGQYVRLFAKLSGVEIVDQSGRNIVRLPPAGSAGLKYVKQANPKRRIARKPAASGQTLRTRV</sequence>
<dbReference type="HAMAP" id="MF_00484">
    <property type="entry name" value="Glycogen_synth"/>
    <property type="match status" value="1"/>
</dbReference>
<comment type="pathway">
    <text evidence="3 8">Glycan biosynthesis; glycogen biosynthesis.</text>
</comment>
<comment type="similarity">
    <text evidence="4 8">Belongs to the glycosyltransferase 1 family. Bacterial/plant glycogen synthase subfamily.</text>
</comment>
<comment type="caution">
    <text evidence="11">The sequence shown here is derived from an EMBL/GenBank/DDBJ whole genome shotgun (WGS) entry which is preliminary data.</text>
</comment>
<comment type="function">
    <text evidence="2 8">Synthesizes alpha-1,4-glucan chains using ADP-glucose.</text>
</comment>
<evidence type="ECO:0000259" key="9">
    <source>
        <dbReference type="Pfam" id="PF00534"/>
    </source>
</evidence>
<feature type="binding site" evidence="8">
    <location>
        <position position="26"/>
    </location>
    <ligand>
        <name>ADP-alpha-D-glucose</name>
        <dbReference type="ChEBI" id="CHEBI:57498"/>
    </ligand>
</feature>